<organism evidence="5 6">
    <name type="scientific">Lentihominibacter faecis</name>
    <dbReference type="NCBI Taxonomy" id="2764712"/>
    <lineage>
        <taxon>Bacteria</taxon>
        <taxon>Bacillati</taxon>
        <taxon>Bacillota</taxon>
        <taxon>Clostridia</taxon>
        <taxon>Peptostreptococcales</taxon>
        <taxon>Anaerovoracaceae</taxon>
        <taxon>Lentihominibacter</taxon>
    </lineage>
</organism>
<keyword evidence="3" id="KW-0597">Phosphoprotein</keyword>
<dbReference type="SMART" id="SM00850">
    <property type="entry name" value="LytTR"/>
    <property type="match status" value="1"/>
</dbReference>
<dbReference type="PROSITE" id="PS50110">
    <property type="entry name" value="RESPONSE_REGULATORY"/>
    <property type="match status" value="1"/>
</dbReference>
<dbReference type="Pfam" id="PF04397">
    <property type="entry name" value="LytTR"/>
    <property type="match status" value="1"/>
</dbReference>
<dbReference type="InterPro" id="IPR007492">
    <property type="entry name" value="LytTR_DNA-bd_dom"/>
</dbReference>
<dbReference type="PANTHER" id="PTHR37299">
    <property type="entry name" value="TRANSCRIPTIONAL REGULATOR-RELATED"/>
    <property type="match status" value="1"/>
</dbReference>
<dbReference type="AlphaFoldDB" id="A0A923NAQ9"/>
<evidence type="ECO:0000256" key="2">
    <source>
        <dbReference type="ARBA" id="ARBA00024867"/>
    </source>
</evidence>
<dbReference type="InterPro" id="IPR001789">
    <property type="entry name" value="Sig_transdc_resp-reg_receiver"/>
</dbReference>
<reference evidence="5" key="1">
    <citation type="submission" date="2020-08" db="EMBL/GenBank/DDBJ databases">
        <authorList>
            <person name="Liu C."/>
            <person name="Sun Q."/>
        </authorList>
    </citation>
    <scope>NUCLEOTIDE SEQUENCE</scope>
    <source>
        <strain evidence="5">BX16</strain>
    </source>
</reference>
<gene>
    <name evidence="5" type="ORF">H8876_00965</name>
</gene>
<feature type="domain" description="Response regulatory" evidence="4">
    <location>
        <begin position="5"/>
        <end position="123"/>
    </location>
</feature>
<evidence type="ECO:0000259" key="4">
    <source>
        <dbReference type="PROSITE" id="PS50110"/>
    </source>
</evidence>
<dbReference type="EMBL" id="JACRWC010000018">
    <property type="protein sequence ID" value="MBC5998593.1"/>
    <property type="molecule type" value="Genomic_DNA"/>
</dbReference>
<proteinExistence type="predicted"/>
<dbReference type="SUPFAM" id="SSF52172">
    <property type="entry name" value="CheY-like"/>
    <property type="match status" value="1"/>
</dbReference>
<feature type="modified residue" description="4-aspartylphosphate" evidence="3">
    <location>
        <position position="60"/>
    </location>
</feature>
<comment type="caution">
    <text evidence="5">The sequence shown here is derived from an EMBL/GenBank/DDBJ whole genome shotgun (WGS) entry which is preliminary data.</text>
</comment>
<dbReference type="SMART" id="SM00448">
    <property type="entry name" value="REC"/>
    <property type="match status" value="1"/>
</dbReference>
<keyword evidence="6" id="KW-1185">Reference proteome</keyword>
<evidence type="ECO:0000256" key="1">
    <source>
        <dbReference type="ARBA" id="ARBA00018672"/>
    </source>
</evidence>
<evidence type="ECO:0000313" key="5">
    <source>
        <dbReference type="EMBL" id="MBC5998593.1"/>
    </source>
</evidence>
<evidence type="ECO:0000256" key="3">
    <source>
        <dbReference type="PROSITE-ProRule" id="PRU00169"/>
    </source>
</evidence>
<evidence type="ECO:0000313" key="6">
    <source>
        <dbReference type="Proteomes" id="UP000644115"/>
    </source>
</evidence>
<dbReference type="GO" id="GO:0000156">
    <property type="term" value="F:phosphorelay response regulator activity"/>
    <property type="evidence" value="ECO:0007669"/>
    <property type="project" value="InterPro"/>
</dbReference>
<dbReference type="Gene3D" id="2.40.50.1020">
    <property type="entry name" value="LytTr DNA-binding domain"/>
    <property type="match status" value="1"/>
</dbReference>
<protein>
    <recommendedName>
        <fullName evidence="1">Stage 0 sporulation protein A homolog</fullName>
    </recommendedName>
</protein>
<sequence length="244" mass="27713">MDGLKIAVCDDDNFFLGQAEHAVKRWAEGQDLTVELQLFDNGDSLLTVSRTEQFDVLLLDIMMPLFNGMELAHVIRETNTAVKIVFLTSSPEFAVESYDVKASGYLLKPLQYEKLCSVLDDCKAPQDEESPHIIAKIPQGYHKIYLSEIECLEAQNKKTIFHLCSGKVQDALGTFSNYAKPLTIENGFFKCHRSYIVSIPQVDHFNTAQIRTRSGMQVPIARGYGKEFKEVYFAYMFQKETTND</sequence>
<dbReference type="InterPro" id="IPR011006">
    <property type="entry name" value="CheY-like_superfamily"/>
</dbReference>
<dbReference type="InterPro" id="IPR046947">
    <property type="entry name" value="LytR-like"/>
</dbReference>
<dbReference type="Pfam" id="PF00072">
    <property type="entry name" value="Response_reg"/>
    <property type="match status" value="1"/>
</dbReference>
<dbReference type="Proteomes" id="UP000644115">
    <property type="component" value="Unassembled WGS sequence"/>
</dbReference>
<comment type="function">
    <text evidence="2">May play the central regulatory role in sporulation. It may be an element of the effector pathway responsible for the activation of sporulation genes in response to nutritional stress. Spo0A may act in concert with spo0H (a sigma factor) to control the expression of some genes that are critical to the sporulation process.</text>
</comment>
<dbReference type="GO" id="GO:0003677">
    <property type="term" value="F:DNA binding"/>
    <property type="evidence" value="ECO:0007669"/>
    <property type="project" value="InterPro"/>
</dbReference>
<accession>A0A923NAQ9</accession>
<dbReference type="Gene3D" id="3.40.50.2300">
    <property type="match status" value="1"/>
</dbReference>
<name>A0A923NAQ9_9FIRM</name>
<dbReference type="PANTHER" id="PTHR37299:SF1">
    <property type="entry name" value="STAGE 0 SPORULATION PROTEIN A HOMOLOG"/>
    <property type="match status" value="1"/>
</dbReference>